<dbReference type="GO" id="GO:0006302">
    <property type="term" value="P:double-strand break repair"/>
    <property type="evidence" value="ECO:0007669"/>
    <property type="project" value="InterPro"/>
</dbReference>
<feature type="binding site" evidence="12">
    <location>
        <position position="510"/>
    </location>
    <ligand>
        <name>Zn(2+)</name>
        <dbReference type="ChEBI" id="CHEBI:29105"/>
        <label>1</label>
    </ligand>
</feature>
<evidence type="ECO:0000259" key="14">
    <source>
        <dbReference type="PROSITE" id="PS51194"/>
    </source>
</evidence>
<reference evidence="15 18" key="2">
    <citation type="submission" date="2019-07" db="EMBL/GenBank/DDBJ databases">
        <title>Whole genome shotgun sequence of Alkalibacterium putridalgicola NBRC 103243.</title>
        <authorList>
            <person name="Hosoyama A."/>
            <person name="Uohara A."/>
            <person name="Ohji S."/>
            <person name="Ichikawa N."/>
        </authorList>
    </citation>
    <scope>NUCLEOTIDE SEQUENCE [LARGE SCALE GENOMIC DNA]</scope>
    <source>
        <strain evidence="15 18">NBRC 103243</strain>
    </source>
</reference>
<keyword evidence="8 12" id="KW-0067">ATP-binding</keyword>
<gene>
    <name evidence="12 15" type="primary">priA</name>
    <name evidence="15" type="ORF">APU01nite_00870</name>
    <name evidence="16" type="ORF">SAMN04488100_101119</name>
</gene>
<dbReference type="InterPro" id="IPR001650">
    <property type="entry name" value="Helicase_C-like"/>
</dbReference>
<dbReference type="OrthoDB" id="9759544at2"/>
<comment type="cofactor">
    <cofactor evidence="12">
        <name>Zn(2+)</name>
        <dbReference type="ChEBI" id="CHEBI:29105"/>
    </cofactor>
    <text evidence="12">Binds 2 zinc ions per subunit.</text>
</comment>
<dbReference type="PROSITE" id="PS51192">
    <property type="entry name" value="HELICASE_ATP_BIND_1"/>
    <property type="match status" value="1"/>
</dbReference>
<dbReference type="STRING" id="426703.SAMN04488100_101119"/>
<comment type="subunit">
    <text evidence="12">Component of the replication restart primosome.</text>
</comment>
<feature type="binding site" evidence="12">
    <location>
        <position position="513"/>
    </location>
    <ligand>
        <name>Zn(2+)</name>
        <dbReference type="ChEBI" id="CHEBI:29105"/>
        <label>1</label>
    </ligand>
</feature>
<comment type="function">
    <text evidence="12">Initiates the restart of stalled replication forks, which reloads the replicative helicase on sites other than the origin of replication. Recognizes and binds to abandoned replication forks and remodels them to uncover a helicase loading site. Promotes assembly of the primosome at these replication forks.</text>
</comment>
<dbReference type="EMBL" id="BJUX01000001">
    <property type="protein sequence ID" value="GEK88048.1"/>
    <property type="molecule type" value="Genomic_DNA"/>
</dbReference>
<dbReference type="PROSITE" id="PS51194">
    <property type="entry name" value="HELICASE_CTER"/>
    <property type="match status" value="1"/>
</dbReference>
<dbReference type="Pfam" id="PF18319">
    <property type="entry name" value="Zn_ribbon_PriA"/>
    <property type="match status" value="1"/>
</dbReference>
<feature type="binding site" evidence="12">
    <location>
        <position position="519"/>
    </location>
    <ligand>
        <name>Zn(2+)</name>
        <dbReference type="ChEBI" id="CHEBI:29105"/>
        <label>2</label>
    </ligand>
</feature>
<dbReference type="HAMAP" id="MF_00983">
    <property type="entry name" value="PriA"/>
    <property type="match status" value="1"/>
</dbReference>
<dbReference type="Proteomes" id="UP000198548">
    <property type="component" value="Unassembled WGS sequence"/>
</dbReference>
<evidence type="ECO:0000256" key="9">
    <source>
        <dbReference type="ARBA" id="ARBA00023125"/>
    </source>
</evidence>
<dbReference type="GO" id="GO:0008270">
    <property type="term" value="F:zinc ion binding"/>
    <property type="evidence" value="ECO:0007669"/>
    <property type="project" value="UniProtKB-UniRule"/>
</dbReference>
<evidence type="ECO:0000256" key="10">
    <source>
        <dbReference type="ARBA" id="ARBA00023235"/>
    </source>
</evidence>
<feature type="binding site" evidence="12">
    <location>
        <position position="550"/>
    </location>
    <ligand>
        <name>Zn(2+)</name>
        <dbReference type="ChEBI" id="CHEBI:29105"/>
        <label>1</label>
    </ligand>
</feature>
<dbReference type="GO" id="GO:0006270">
    <property type="term" value="P:DNA replication initiation"/>
    <property type="evidence" value="ECO:0007669"/>
    <property type="project" value="TreeGrafter"/>
</dbReference>
<evidence type="ECO:0000259" key="13">
    <source>
        <dbReference type="PROSITE" id="PS51192"/>
    </source>
</evidence>
<name>A0A1H7Q4X7_9LACT</name>
<dbReference type="GO" id="GO:0003677">
    <property type="term" value="F:DNA binding"/>
    <property type="evidence" value="ECO:0007669"/>
    <property type="project" value="UniProtKB-UniRule"/>
</dbReference>
<dbReference type="NCBIfam" id="NF004066">
    <property type="entry name" value="PRK05580.1-3"/>
    <property type="match status" value="1"/>
</dbReference>
<keyword evidence="10 12" id="KW-0413">Isomerase</keyword>
<dbReference type="GO" id="GO:1990077">
    <property type="term" value="C:primosome complex"/>
    <property type="evidence" value="ECO:0007669"/>
    <property type="project" value="UniProtKB-UniRule"/>
</dbReference>
<dbReference type="InterPro" id="IPR042115">
    <property type="entry name" value="PriA_3primeBD_sf"/>
</dbReference>
<feature type="domain" description="Helicase C-terminal" evidence="14">
    <location>
        <begin position="545"/>
        <end position="699"/>
    </location>
</feature>
<dbReference type="Gene3D" id="3.40.1440.60">
    <property type="entry name" value="PriA, 3(prime) DNA-binding domain"/>
    <property type="match status" value="1"/>
</dbReference>
<dbReference type="InterPro" id="IPR027417">
    <property type="entry name" value="P-loop_NTPase"/>
</dbReference>
<dbReference type="SMART" id="SM00490">
    <property type="entry name" value="HELICc"/>
    <property type="match status" value="1"/>
</dbReference>
<organism evidence="16 17">
    <name type="scientific">Alkalibacterium putridalgicola</name>
    <dbReference type="NCBI Taxonomy" id="426703"/>
    <lineage>
        <taxon>Bacteria</taxon>
        <taxon>Bacillati</taxon>
        <taxon>Bacillota</taxon>
        <taxon>Bacilli</taxon>
        <taxon>Lactobacillales</taxon>
        <taxon>Carnobacteriaceae</taxon>
        <taxon>Alkalibacterium</taxon>
    </lineage>
</organism>
<dbReference type="CDD" id="cd18804">
    <property type="entry name" value="SF2_C_priA"/>
    <property type="match status" value="1"/>
</dbReference>
<reference evidence="16 17" key="1">
    <citation type="submission" date="2016-10" db="EMBL/GenBank/DDBJ databases">
        <authorList>
            <person name="de Groot N.N."/>
        </authorList>
    </citation>
    <scope>NUCLEOTIDE SEQUENCE [LARGE SCALE GENOMIC DNA]</scope>
    <source>
        <strain evidence="16 17">DSM 19182</strain>
    </source>
</reference>
<dbReference type="InterPro" id="IPR005259">
    <property type="entry name" value="PriA"/>
</dbReference>
<evidence type="ECO:0000256" key="2">
    <source>
        <dbReference type="ARBA" id="ARBA00022705"/>
    </source>
</evidence>
<dbReference type="GO" id="GO:0043138">
    <property type="term" value="F:3'-5' DNA helicase activity"/>
    <property type="evidence" value="ECO:0007669"/>
    <property type="project" value="UniProtKB-EC"/>
</dbReference>
<dbReference type="NCBIfam" id="TIGR00595">
    <property type="entry name" value="priA"/>
    <property type="match status" value="1"/>
</dbReference>
<dbReference type="RefSeq" id="WP_091485942.1">
    <property type="nucleotide sequence ID" value="NZ_BJUX01000001.1"/>
</dbReference>
<accession>A0A1H7Q4X7</accession>
<dbReference type="InterPro" id="IPR011545">
    <property type="entry name" value="DEAD/DEAH_box_helicase_dom"/>
</dbReference>
<keyword evidence="2 12" id="KW-0235">DNA replication</keyword>
<evidence type="ECO:0000313" key="18">
    <source>
        <dbReference type="Proteomes" id="UP000321425"/>
    </source>
</evidence>
<feature type="binding site" evidence="12">
    <location>
        <position position="553"/>
    </location>
    <ligand>
        <name>Zn(2+)</name>
        <dbReference type="ChEBI" id="CHEBI:29105"/>
        <label>1</label>
    </ligand>
</feature>
<protein>
    <recommendedName>
        <fullName evidence="12">Replication restart protein PriA</fullName>
    </recommendedName>
    <alternativeName>
        <fullName evidence="12">ATP-dependent DNA helicase PriA</fullName>
        <ecNumber evidence="12">5.6.2.4</ecNumber>
    </alternativeName>
    <alternativeName>
        <fullName evidence="12">DNA 3'-5' helicase PriA</fullName>
    </alternativeName>
</protein>
<dbReference type="CDD" id="cd17929">
    <property type="entry name" value="DEXHc_priA"/>
    <property type="match status" value="1"/>
</dbReference>
<proteinExistence type="inferred from homology"/>
<feature type="domain" description="Helicase ATP-binding" evidence="13">
    <location>
        <begin position="282"/>
        <end position="448"/>
    </location>
</feature>
<dbReference type="SMART" id="SM00487">
    <property type="entry name" value="DEXDc"/>
    <property type="match status" value="1"/>
</dbReference>
<dbReference type="EC" id="5.6.2.4" evidence="12"/>
<keyword evidence="3 12" id="KW-0479">Metal-binding</keyword>
<dbReference type="Gene3D" id="3.40.50.300">
    <property type="entry name" value="P-loop containing nucleotide triphosphate hydrolases"/>
    <property type="match status" value="2"/>
</dbReference>
<evidence type="ECO:0000256" key="1">
    <source>
        <dbReference type="ARBA" id="ARBA00022515"/>
    </source>
</evidence>
<dbReference type="Proteomes" id="UP000321425">
    <property type="component" value="Unassembled WGS sequence"/>
</dbReference>
<evidence type="ECO:0000256" key="8">
    <source>
        <dbReference type="ARBA" id="ARBA00022840"/>
    </source>
</evidence>
<dbReference type="GO" id="GO:0005524">
    <property type="term" value="F:ATP binding"/>
    <property type="evidence" value="ECO:0007669"/>
    <property type="project" value="UniProtKB-UniRule"/>
</dbReference>
<sequence>MSLVANIIVDVPTLQTNRPYTYSIPEAFSDVIEPGMRVVVPFGNGSRKIQGFVVEIKEQKATEMELKPVESLMDSYPVLTEELLRLGGFLAYQTFSFQVKCYQTMLPAVMRAKYSKKIKIIDEIPESLLWDVFKGKDEVSWEDAEKQNALTHLIQLEKEDKVEIDYDVQDKAAVKKVKKVRSILSFETYEEIKADIRSNAKKQKLFLDILQSTDNETALTYAELKEWGITSSTIQSGVKKGWCEVYHEEVYRDPYASSTFERSTPLSLTEDQAHAFNEIHQTIIDEQHKVFLLKGVTGSGKTEVYLQTISEVIDKDKGALMLVPEIALTPQMVQRFKSRFGDQVAVLHSGLSNGEKYDEWRKIEKEEAKVVVGARSSIFAPLKNIGIIIIDEEHETSYKQEEFPKYHARDVAIWRGEYHDCPVVLGSATPSLESRARATKEVYTLLELKSRVNDYPMPEVDVIDMREEAKSGNHSIFSEALLDGLKKRIERNEQSVLLLNRRGFSSFVMCRDCGYVLECPNCDISQTLHMDTKTMKCHYCGHEEGIPKKCPKCESRSIRYYGTGTQKVEKELKELIPEAGIIRMDVDTTRKKGAHEKLFNQFERKEANILLGTQMIAKGLDFPDVTLVGVINADTALGLPDFRSAEKTFQLLTQVSGRSGRGEKEGKVIIQSYNPEHYAIQYAKQHDYDSFYKREMHLRHISEYSPYYFLLKISVSHENEMTAAKKIRQYTDYIRPALSDKAIVLGPTPKSIARTHNRYHFQVLIKYKQETGLTDKIHQLLQETQKEQAKGIFISIDYQPLDFI</sequence>
<dbReference type="InterPro" id="IPR040498">
    <property type="entry name" value="PriA_CRR"/>
</dbReference>
<evidence type="ECO:0000256" key="5">
    <source>
        <dbReference type="ARBA" id="ARBA00022801"/>
    </source>
</evidence>
<keyword evidence="6 12" id="KW-0347">Helicase</keyword>
<dbReference type="Pfam" id="PF00271">
    <property type="entry name" value="Helicase_C"/>
    <property type="match status" value="1"/>
</dbReference>
<evidence type="ECO:0000256" key="11">
    <source>
        <dbReference type="ARBA" id="ARBA00048988"/>
    </source>
</evidence>
<evidence type="ECO:0000256" key="3">
    <source>
        <dbReference type="ARBA" id="ARBA00022723"/>
    </source>
</evidence>
<keyword evidence="4 12" id="KW-0547">Nucleotide-binding</keyword>
<dbReference type="Pfam" id="PF17764">
    <property type="entry name" value="PriA_3primeBD"/>
    <property type="match status" value="1"/>
</dbReference>
<comment type="catalytic activity">
    <reaction evidence="12">
        <text>Couples ATP hydrolysis with the unwinding of duplex DNA by translocating in the 3'-5' direction.</text>
        <dbReference type="EC" id="5.6.2.4"/>
    </reaction>
</comment>
<comment type="catalytic activity">
    <reaction evidence="11 12">
        <text>ATP + H2O = ADP + phosphate + H(+)</text>
        <dbReference type="Rhea" id="RHEA:13065"/>
        <dbReference type="ChEBI" id="CHEBI:15377"/>
        <dbReference type="ChEBI" id="CHEBI:15378"/>
        <dbReference type="ChEBI" id="CHEBI:30616"/>
        <dbReference type="ChEBI" id="CHEBI:43474"/>
        <dbReference type="ChEBI" id="CHEBI:456216"/>
        <dbReference type="EC" id="5.6.2.4"/>
    </reaction>
</comment>
<evidence type="ECO:0000256" key="7">
    <source>
        <dbReference type="ARBA" id="ARBA00022833"/>
    </source>
</evidence>
<dbReference type="AlphaFoldDB" id="A0A1H7Q4X7"/>
<evidence type="ECO:0000256" key="12">
    <source>
        <dbReference type="HAMAP-Rule" id="MF_00983"/>
    </source>
</evidence>
<dbReference type="Pfam" id="PF18074">
    <property type="entry name" value="PriA_C"/>
    <property type="match status" value="1"/>
</dbReference>
<comment type="similarity">
    <text evidence="12">Belongs to the helicase family. PriA subfamily.</text>
</comment>
<evidence type="ECO:0000256" key="6">
    <source>
        <dbReference type="ARBA" id="ARBA00022806"/>
    </source>
</evidence>
<keyword evidence="1 12" id="KW-0639">Primosome</keyword>
<dbReference type="Pfam" id="PF00270">
    <property type="entry name" value="DEAD"/>
    <property type="match status" value="1"/>
</dbReference>
<dbReference type="FunFam" id="3.40.50.300:FF:000489">
    <property type="entry name" value="Primosome assembly protein PriA"/>
    <property type="match status" value="1"/>
</dbReference>
<keyword evidence="5 12" id="KW-0378">Hydrolase</keyword>
<dbReference type="InterPro" id="IPR041236">
    <property type="entry name" value="PriA_C"/>
</dbReference>
<dbReference type="InterPro" id="IPR041222">
    <property type="entry name" value="PriA_3primeBD"/>
</dbReference>
<dbReference type="PANTHER" id="PTHR30580">
    <property type="entry name" value="PRIMOSOMAL PROTEIN N"/>
    <property type="match status" value="1"/>
</dbReference>
<dbReference type="GO" id="GO:0006269">
    <property type="term" value="P:DNA replication, synthesis of primer"/>
    <property type="evidence" value="ECO:0007669"/>
    <property type="project" value="UniProtKB-KW"/>
</dbReference>
<dbReference type="GO" id="GO:0006310">
    <property type="term" value="P:DNA recombination"/>
    <property type="evidence" value="ECO:0007669"/>
    <property type="project" value="InterPro"/>
</dbReference>
<dbReference type="FunFam" id="3.40.1440.60:FF:000001">
    <property type="entry name" value="Primosomal protein N"/>
    <property type="match status" value="1"/>
</dbReference>
<feature type="binding site" evidence="12">
    <location>
        <position position="522"/>
    </location>
    <ligand>
        <name>Zn(2+)</name>
        <dbReference type="ChEBI" id="CHEBI:29105"/>
        <label>2</label>
    </ligand>
</feature>
<feature type="binding site" evidence="12">
    <location>
        <position position="540"/>
    </location>
    <ligand>
        <name>Zn(2+)</name>
        <dbReference type="ChEBI" id="CHEBI:29105"/>
        <label>2</label>
    </ligand>
</feature>
<feature type="binding site" evidence="12">
    <location>
        <position position="537"/>
    </location>
    <ligand>
        <name>Zn(2+)</name>
        <dbReference type="ChEBI" id="CHEBI:29105"/>
        <label>2</label>
    </ligand>
</feature>
<dbReference type="EMBL" id="FOBL01000001">
    <property type="protein sequence ID" value="SEL42714.1"/>
    <property type="molecule type" value="Genomic_DNA"/>
</dbReference>
<evidence type="ECO:0000313" key="16">
    <source>
        <dbReference type="EMBL" id="SEL42714.1"/>
    </source>
</evidence>
<dbReference type="SUPFAM" id="SSF52540">
    <property type="entry name" value="P-loop containing nucleoside triphosphate hydrolases"/>
    <property type="match status" value="2"/>
</dbReference>
<dbReference type="InterPro" id="IPR014001">
    <property type="entry name" value="Helicase_ATP-bd"/>
</dbReference>
<dbReference type="PANTHER" id="PTHR30580:SF0">
    <property type="entry name" value="PRIMOSOMAL PROTEIN N"/>
    <property type="match status" value="1"/>
</dbReference>
<keyword evidence="18" id="KW-1185">Reference proteome</keyword>
<evidence type="ECO:0000313" key="17">
    <source>
        <dbReference type="Proteomes" id="UP000198548"/>
    </source>
</evidence>
<evidence type="ECO:0000256" key="4">
    <source>
        <dbReference type="ARBA" id="ARBA00022741"/>
    </source>
</evidence>
<keyword evidence="9 12" id="KW-0238">DNA-binding</keyword>
<dbReference type="GO" id="GO:0016787">
    <property type="term" value="F:hydrolase activity"/>
    <property type="evidence" value="ECO:0007669"/>
    <property type="project" value="UniProtKB-KW"/>
</dbReference>
<keyword evidence="7 12" id="KW-0862">Zinc</keyword>
<evidence type="ECO:0000313" key="15">
    <source>
        <dbReference type="EMBL" id="GEK88048.1"/>
    </source>
</evidence>